<comment type="catalytic activity">
    <reaction evidence="1 9 10">
        <text>4-CDP-2-C-methyl-D-erythritol 2-phosphate = 2-C-methyl-D-erythritol 2,4-cyclic diphosphate + CMP</text>
        <dbReference type="Rhea" id="RHEA:23864"/>
        <dbReference type="ChEBI" id="CHEBI:57919"/>
        <dbReference type="ChEBI" id="CHEBI:58483"/>
        <dbReference type="ChEBI" id="CHEBI:60377"/>
        <dbReference type="EC" id="4.6.1.12"/>
    </reaction>
</comment>
<evidence type="ECO:0000256" key="1">
    <source>
        <dbReference type="ARBA" id="ARBA00000200"/>
    </source>
</evidence>
<evidence type="ECO:0000256" key="10">
    <source>
        <dbReference type="RuleBase" id="RU004395"/>
    </source>
</evidence>
<dbReference type="RefSeq" id="WP_066097751.1">
    <property type="nucleotide sequence ID" value="NZ_CP016027.1"/>
</dbReference>
<dbReference type="InterPro" id="IPR020555">
    <property type="entry name" value="MECDP_synthase_CS"/>
</dbReference>
<dbReference type="PANTHER" id="PTHR43181">
    <property type="entry name" value="2-C-METHYL-D-ERYTHRITOL 2,4-CYCLODIPHOSPHATE SYNTHASE, CHLOROPLASTIC"/>
    <property type="match status" value="1"/>
</dbReference>
<feature type="binding site" evidence="9">
    <location>
        <position position="19"/>
    </location>
    <ligand>
        <name>a divalent metal cation</name>
        <dbReference type="ChEBI" id="CHEBI:60240"/>
    </ligand>
</feature>
<comment type="function">
    <text evidence="9">Involved in the biosynthesis of isopentenyl diphosphate (IPP) and dimethylallyl diphosphate (DMAPP), two major building blocks of isoprenoid compounds. Catalyzes the conversion of 4-diphosphocytidyl-2-C-methyl-D-erythritol 2-phosphate (CDP-ME2P) to 2-C-methyl-D-erythritol 2,4-cyclodiphosphate (ME-CPP) with a corresponding release of cytidine 5-monophosphate (CMP).</text>
</comment>
<feature type="binding site" evidence="9">
    <location>
        <begin position="143"/>
        <end position="146"/>
    </location>
    <ligand>
        <name>4-CDP-2-C-methyl-D-erythritol 2-phosphate</name>
        <dbReference type="ChEBI" id="CHEBI:57919"/>
    </ligand>
</feature>
<dbReference type="GO" id="GO:0008685">
    <property type="term" value="F:2-C-methyl-D-erythritol 2,4-cyclodiphosphate synthase activity"/>
    <property type="evidence" value="ECO:0007669"/>
    <property type="project" value="UniProtKB-UniRule"/>
</dbReference>
<dbReference type="HAMAP" id="MF_00107">
    <property type="entry name" value="IspF"/>
    <property type="match status" value="1"/>
</dbReference>
<feature type="binding site" evidence="9">
    <location>
        <begin position="67"/>
        <end position="69"/>
    </location>
    <ligand>
        <name>4-CDP-2-C-methyl-D-erythritol 2-phosphate</name>
        <dbReference type="ChEBI" id="CHEBI:57919"/>
    </ligand>
</feature>
<keyword evidence="6 9" id="KW-0479">Metal-binding</keyword>
<accession>A0A191ZE03</accession>
<evidence type="ECO:0000256" key="7">
    <source>
        <dbReference type="ARBA" id="ARBA00023229"/>
    </source>
</evidence>
<protein>
    <recommendedName>
        <fullName evidence="5 9">2-C-methyl-D-erythritol 2,4-cyclodiphosphate synthase</fullName>
        <shortName evidence="9">MECDP-synthase</shortName>
        <shortName evidence="9">MECPP-synthase</shortName>
        <shortName evidence="9">MECPS</shortName>
        <ecNumber evidence="5 9">4.6.1.12</ecNumber>
    </recommendedName>
</protein>
<dbReference type="InterPro" id="IPR003526">
    <property type="entry name" value="MECDP_synthase"/>
</dbReference>
<comment type="subunit">
    <text evidence="4 9">Homotrimer.</text>
</comment>
<comment type="cofactor">
    <cofactor evidence="9">
        <name>a divalent metal cation</name>
        <dbReference type="ChEBI" id="CHEBI:60240"/>
    </cofactor>
    <text evidence="9">Binds 1 divalent metal cation per subunit.</text>
</comment>
<evidence type="ECO:0000256" key="8">
    <source>
        <dbReference type="ARBA" id="ARBA00023239"/>
    </source>
</evidence>
<proteinExistence type="inferred from homology"/>
<keyword evidence="8 9" id="KW-0456">Lyase</keyword>
<dbReference type="Proteomes" id="UP000078596">
    <property type="component" value="Chromosome"/>
</dbReference>
<gene>
    <name evidence="9" type="primary">ispF</name>
    <name evidence="12" type="ORF">A9404_00690</name>
</gene>
<feature type="site" description="Transition state stabilizer" evidence="9">
    <location>
        <position position="45"/>
    </location>
</feature>
<dbReference type="AlphaFoldDB" id="A0A191ZE03"/>
<evidence type="ECO:0000313" key="13">
    <source>
        <dbReference type="Proteomes" id="UP000078596"/>
    </source>
</evidence>
<dbReference type="SUPFAM" id="SSF69765">
    <property type="entry name" value="IpsF-like"/>
    <property type="match status" value="1"/>
</dbReference>
<dbReference type="KEGG" id="haz:A9404_00690"/>
<evidence type="ECO:0000256" key="2">
    <source>
        <dbReference type="ARBA" id="ARBA00004709"/>
    </source>
</evidence>
<dbReference type="STRING" id="1860122.A9404_00690"/>
<dbReference type="Gene3D" id="3.30.1330.50">
    <property type="entry name" value="2-C-methyl-D-erythritol 2,4-cyclodiphosphate synthase"/>
    <property type="match status" value="1"/>
</dbReference>
<evidence type="ECO:0000256" key="5">
    <source>
        <dbReference type="ARBA" id="ARBA00012579"/>
    </source>
</evidence>
<evidence type="ECO:0000313" key="12">
    <source>
        <dbReference type="EMBL" id="ANJ66094.1"/>
    </source>
</evidence>
<reference evidence="12 13" key="1">
    <citation type="submission" date="2016-06" db="EMBL/GenBank/DDBJ databases">
        <title>Insight into the functional genes involving in sulfur oxidation in Pearl River water.</title>
        <authorList>
            <person name="Luo J."/>
            <person name="Tan X."/>
            <person name="Lin W."/>
        </authorList>
    </citation>
    <scope>NUCLEOTIDE SEQUENCE [LARGE SCALE GENOMIC DNA]</scope>
    <source>
        <strain evidence="12 13">LS2</strain>
    </source>
</reference>
<feature type="binding site" evidence="9">
    <location>
        <begin position="19"/>
        <end position="21"/>
    </location>
    <ligand>
        <name>4-CDP-2-C-methyl-D-erythritol 2-phosphate</name>
        <dbReference type="ChEBI" id="CHEBI:57919"/>
    </ligand>
</feature>
<dbReference type="NCBIfam" id="TIGR00151">
    <property type="entry name" value="ispF"/>
    <property type="match status" value="1"/>
</dbReference>
<comment type="similarity">
    <text evidence="3 9 10">Belongs to the IspF family.</text>
</comment>
<feature type="binding site" evidence="9">
    <location>
        <position position="53"/>
    </location>
    <ligand>
        <name>a divalent metal cation</name>
        <dbReference type="ChEBI" id="CHEBI:60240"/>
    </ligand>
</feature>
<dbReference type="GO" id="GO:0016114">
    <property type="term" value="P:terpenoid biosynthetic process"/>
    <property type="evidence" value="ECO:0007669"/>
    <property type="project" value="InterPro"/>
</dbReference>
<feature type="binding site" evidence="9">
    <location>
        <position position="153"/>
    </location>
    <ligand>
        <name>4-CDP-2-C-methyl-D-erythritol 2-phosphate</name>
        <dbReference type="ChEBI" id="CHEBI:57919"/>
    </ligand>
</feature>
<evidence type="ECO:0000256" key="3">
    <source>
        <dbReference type="ARBA" id="ARBA00008480"/>
    </source>
</evidence>
<feature type="binding site" evidence="9">
    <location>
        <position position="150"/>
    </location>
    <ligand>
        <name>4-CDP-2-C-methyl-D-erythritol 2-phosphate</name>
        <dbReference type="ChEBI" id="CHEBI:57919"/>
    </ligand>
</feature>
<dbReference type="OrthoDB" id="9804336at2"/>
<dbReference type="FunFam" id="3.30.1330.50:FF:000001">
    <property type="entry name" value="2-C-methyl-D-erythritol 2,4-cyclodiphosphate synthase"/>
    <property type="match status" value="1"/>
</dbReference>
<name>A0A191ZE03_9GAMM</name>
<dbReference type="GO" id="GO:0019288">
    <property type="term" value="P:isopentenyl diphosphate biosynthetic process, methylerythritol 4-phosphate pathway"/>
    <property type="evidence" value="ECO:0007669"/>
    <property type="project" value="UniProtKB-UniRule"/>
</dbReference>
<evidence type="ECO:0000256" key="4">
    <source>
        <dbReference type="ARBA" id="ARBA00011233"/>
    </source>
</evidence>
<dbReference type="CDD" id="cd00554">
    <property type="entry name" value="MECDP_synthase"/>
    <property type="match status" value="1"/>
</dbReference>
<evidence type="ECO:0000259" key="11">
    <source>
        <dbReference type="Pfam" id="PF02542"/>
    </source>
</evidence>
<sequence length="167" mass="17661">MSDSGAASAIPFRIGQGFDVHAFKPGDHLMIGGVRIPFDQAFRAHSDGDVLLHALCDALLGAAALGDIGRLYPDNDPAFAGIDSTLLLADVYRRVEALGWRVGNLDMTIIAQAPRMAPHVPAMRARIAEVLGVSVDVINIKATTTERLGFTGRGEGIAAESIALLCR</sequence>
<organism evidence="12 13">
    <name type="scientific">Halothiobacillus diazotrophicus</name>
    <dbReference type="NCBI Taxonomy" id="1860122"/>
    <lineage>
        <taxon>Bacteria</taxon>
        <taxon>Pseudomonadati</taxon>
        <taxon>Pseudomonadota</taxon>
        <taxon>Gammaproteobacteria</taxon>
        <taxon>Chromatiales</taxon>
        <taxon>Halothiobacillaceae</taxon>
        <taxon>Halothiobacillus</taxon>
    </lineage>
</organism>
<dbReference type="PROSITE" id="PS01350">
    <property type="entry name" value="ISPF"/>
    <property type="match status" value="1"/>
</dbReference>
<dbReference type="Pfam" id="PF02542">
    <property type="entry name" value="YgbB"/>
    <property type="match status" value="1"/>
</dbReference>
<feature type="binding site" evidence="9">
    <location>
        <position position="21"/>
    </location>
    <ligand>
        <name>a divalent metal cation</name>
        <dbReference type="ChEBI" id="CHEBI:60240"/>
    </ligand>
</feature>
<keyword evidence="7 9" id="KW-0414">Isoprene biosynthesis</keyword>
<dbReference type="EC" id="4.6.1.12" evidence="5 9"/>
<dbReference type="GO" id="GO:0046872">
    <property type="term" value="F:metal ion binding"/>
    <property type="evidence" value="ECO:0007669"/>
    <property type="project" value="UniProtKB-KW"/>
</dbReference>
<dbReference type="InterPro" id="IPR036571">
    <property type="entry name" value="MECDP_synthase_sf"/>
</dbReference>
<dbReference type="EMBL" id="CP016027">
    <property type="protein sequence ID" value="ANJ66094.1"/>
    <property type="molecule type" value="Genomic_DNA"/>
</dbReference>
<feature type="binding site" evidence="9">
    <location>
        <begin position="111"/>
        <end position="117"/>
    </location>
    <ligand>
        <name>4-CDP-2-C-methyl-D-erythritol 2-phosphate</name>
        <dbReference type="ChEBI" id="CHEBI:57919"/>
    </ligand>
</feature>
<evidence type="ECO:0000256" key="9">
    <source>
        <dbReference type="HAMAP-Rule" id="MF_00107"/>
    </source>
</evidence>
<comment type="pathway">
    <text evidence="2 9">Isoprenoid biosynthesis; isopentenyl diphosphate biosynthesis via DXP pathway; isopentenyl diphosphate from 1-deoxy-D-xylulose 5-phosphate: step 4/6.</text>
</comment>
<dbReference type="PANTHER" id="PTHR43181:SF1">
    <property type="entry name" value="2-C-METHYL-D-ERYTHRITOL 2,4-CYCLODIPHOSPHATE SYNTHASE, CHLOROPLASTIC"/>
    <property type="match status" value="1"/>
</dbReference>
<dbReference type="UniPathway" id="UPA00056">
    <property type="reaction ID" value="UER00095"/>
</dbReference>
<feature type="domain" description="2-C-methyl-D-erythritol 2,4-cyclodiphosphate synthase" evidence="11">
    <location>
        <begin position="12"/>
        <end position="165"/>
    </location>
</feature>
<comment type="caution">
    <text evidence="9">Lacks conserved residue(s) required for the propagation of feature annotation.</text>
</comment>
<feature type="site" description="Transition state stabilizer" evidence="9">
    <location>
        <position position="144"/>
    </location>
</feature>
<feature type="binding site" evidence="9">
    <location>
        <begin position="45"/>
        <end position="46"/>
    </location>
    <ligand>
        <name>4-CDP-2-C-methyl-D-erythritol 2-phosphate</name>
        <dbReference type="ChEBI" id="CHEBI:57919"/>
    </ligand>
</feature>
<keyword evidence="13" id="KW-1185">Reference proteome</keyword>
<evidence type="ECO:0000256" key="6">
    <source>
        <dbReference type="ARBA" id="ARBA00022723"/>
    </source>
</evidence>